<sequence>MTSGIEASSQTNRPIKDGCSQTEQTGSRVLSTGAPKSFKSHAGASTPAAKPKLNKGQKKSKGKKHQPPLCRSGSWDQRSGGRCTAPKVTSLDQDRPPTPQTLAEPESQGERPEGNQATKPQADAPQVEIPHHSKRTDFAITSDSERSFAEVVGSGPSCPRGPKKVKSTAPSSTGRHPVTPETVVKKTWPYIWEALVVGPLGNTPSSKLPFRSFMWNLLETNGLGKPAYDHMDIWTHDHHRGSRYKRKSFRPLKEGDIVLIGDDNKKRVLWPLGLVIEARPGADGIVRRVKLKTQQGELYRAVQRLYHLEVSSKEDWAGTKTVNSDIPSVPFETLKEDIPCVPLETVIKVPVTTRSGRMVKVPNKLSL</sequence>
<evidence type="ECO:0000313" key="3">
    <source>
        <dbReference type="EMBL" id="KAG8172271.1"/>
    </source>
</evidence>
<dbReference type="Pfam" id="PF18701">
    <property type="entry name" value="DUF5641"/>
    <property type="match status" value="1"/>
</dbReference>
<feature type="region of interest" description="Disordered" evidence="1">
    <location>
        <begin position="1"/>
        <end position="132"/>
    </location>
</feature>
<dbReference type="EMBL" id="JAFNEN010002901">
    <property type="protein sequence ID" value="KAG8172271.1"/>
    <property type="molecule type" value="Genomic_DNA"/>
</dbReference>
<organism evidence="3 4">
    <name type="scientific">Oedothorax gibbosus</name>
    <dbReference type="NCBI Taxonomy" id="931172"/>
    <lineage>
        <taxon>Eukaryota</taxon>
        <taxon>Metazoa</taxon>
        <taxon>Ecdysozoa</taxon>
        <taxon>Arthropoda</taxon>
        <taxon>Chelicerata</taxon>
        <taxon>Arachnida</taxon>
        <taxon>Araneae</taxon>
        <taxon>Araneomorphae</taxon>
        <taxon>Entelegynae</taxon>
        <taxon>Araneoidea</taxon>
        <taxon>Linyphiidae</taxon>
        <taxon>Erigoninae</taxon>
        <taxon>Oedothorax</taxon>
    </lineage>
</organism>
<evidence type="ECO:0000313" key="4">
    <source>
        <dbReference type="Proteomes" id="UP000827092"/>
    </source>
</evidence>
<dbReference type="Proteomes" id="UP000827092">
    <property type="component" value="Unassembled WGS sequence"/>
</dbReference>
<evidence type="ECO:0000256" key="1">
    <source>
        <dbReference type="SAM" id="MobiDB-lite"/>
    </source>
</evidence>
<gene>
    <name evidence="3" type="ORF">JTE90_025660</name>
</gene>
<name>A0AAV6TL32_9ARAC</name>
<protein>
    <recommendedName>
        <fullName evidence="2">DUF5641 domain-containing protein</fullName>
    </recommendedName>
</protein>
<feature type="compositionally biased region" description="Basic residues" evidence="1">
    <location>
        <begin position="52"/>
        <end position="66"/>
    </location>
</feature>
<feature type="domain" description="DUF5641" evidence="2">
    <location>
        <begin position="247"/>
        <end position="307"/>
    </location>
</feature>
<comment type="caution">
    <text evidence="3">The sequence shown here is derived from an EMBL/GenBank/DDBJ whole genome shotgun (WGS) entry which is preliminary data.</text>
</comment>
<keyword evidence="4" id="KW-1185">Reference proteome</keyword>
<dbReference type="InterPro" id="IPR040676">
    <property type="entry name" value="DUF5641"/>
</dbReference>
<accession>A0AAV6TL32</accession>
<feature type="compositionally biased region" description="Polar residues" evidence="1">
    <location>
        <begin position="1"/>
        <end position="30"/>
    </location>
</feature>
<reference evidence="3 4" key="1">
    <citation type="journal article" date="2022" name="Nat. Ecol. Evol.">
        <title>A masculinizing supergene underlies an exaggerated male reproductive morph in a spider.</title>
        <authorList>
            <person name="Hendrickx F."/>
            <person name="De Corte Z."/>
            <person name="Sonet G."/>
            <person name="Van Belleghem S.M."/>
            <person name="Kostlbacher S."/>
            <person name="Vangestel C."/>
        </authorList>
    </citation>
    <scope>NUCLEOTIDE SEQUENCE [LARGE SCALE GENOMIC DNA]</scope>
    <source>
        <strain evidence="3">W744_W776</strain>
    </source>
</reference>
<dbReference type="AlphaFoldDB" id="A0AAV6TL32"/>
<proteinExistence type="predicted"/>
<evidence type="ECO:0000259" key="2">
    <source>
        <dbReference type="Pfam" id="PF18701"/>
    </source>
</evidence>
<feature type="region of interest" description="Disordered" evidence="1">
    <location>
        <begin position="144"/>
        <end position="179"/>
    </location>
</feature>